<organism evidence="1 2">
    <name type="scientific">Mycobacterium pinniadriaticum</name>
    <dbReference type="NCBI Taxonomy" id="2994102"/>
    <lineage>
        <taxon>Bacteria</taxon>
        <taxon>Bacillati</taxon>
        <taxon>Actinomycetota</taxon>
        <taxon>Actinomycetes</taxon>
        <taxon>Mycobacteriales</taxon>
        <taxon>Mycobacteriaceae</taxon>
        <taxon>Mycobacterium</taxon>
    </lineage>
</organism>
<protein>
    <submittedName>
        <fullName evidence="1">Antitoxin</fullName>
    </submittedName>
</protein>
<accession>A0ABT3SPY7</accession>
<dbReference type="Proteomes" id="UP001300745">
    <property type="component" value="Unassembled WGS sequence"/>
</dbReference>
<dbReference type="EMBL" id="JAPJDO010000065">
    <property type="protein sequence ID" value="MCX2941263.1"/>
    <property type="molecule type" value="Genomic_DNA"/>
</dbReference>
<evidence type="ECO:0000313" key="1">
    <source>
        <dbReference type="EMBL" id="MCX2941263.1"/>
    </source>
</evidence>
<reference evidence="1 2" key="1">
    <citation type="submission" date="2022-11" db="EMBL/GenBank/DDBJ databases">
        <title>Mycobacterium sp. nov.</title>
        <authorList>
            <person name="Papic B."/>
            <person name="Spicic S."/>
            <person name="Duvnjak S."/>
        </authorList>
    </citation>
    <scope>NUCLEOTIDE SEQUENCE [LARGE SCALE GENOMIC DNA]</scope>
    <source>
        <strain evidence="1 2">CVI_P4</strain>
    </source>
</reference>
<dbReference type="InterPro" id="IPR028037">
    <property type="entry name" value="Antitoxin_Rv0909/MT0933"/>
</dbReference>
<dbReference type="Pfam" id="PF14013">
    <property type="entry name" value="MT0933_antitox"/>
    <property type="match status" value="1"/>
</dbReference>
<gene>
    <name evidence="1" type="ORF">ORI27_31740</name>
</gene>
<comment type="caution">
    <text evidence="1">The sequence shown here is derived from an EMBL/GenBank/DDBJ whole genome shotgun (WGS) entry which is preliminary data.</text>
</comment>
<proteinExistence type="predicted"/>
<name>A0ABT3SPY7_9MYCO</name>
<dbReference type="RefSeq" id="WP_266001167.1">
    <property type="nucleotide sequence ID" value="NZ_JAPJDN010000065.1"/>
</dbReference>
<sequence>MGFLDKALGKTKQVLSENADKVEQAIDKAGDIIDEKTQGKYSGTVGKVADAAKNIVEKNRTDSPDQQT</sequence>
<keyword evidence="2" id="KW-1185">Reference proteome</keyword>
<evidence type="ECO:0000313" key="2">
    <source>
        <dbReference type="Proteomes" id="UP001300745"/>
    </source>
</evidence>